<evidence type="ECO:0000313" key="2">
    <source>
        <dbReference type="EMBL" id="KKL71106.1"/>
    </source>
</evidence>
<comment type="caution">
    <text evidence="2">The sequence shown here is derived from an EMBL/GenBank/DDBJ whole genome shotgun (WGS) entry which is preliminary data.</text>
</comment>
<keyword evidence="1" id="KW-0472">Membrane</keyword>
<dbReference type="EMBL" id="LAZR01025689">
    <property type="protein sequence ID" value="KKL71106.1"/>
    <property type="molecule type" value="Genomic_DNA"/>
</dbReference>
<evidence type="ECO:0000256" key="1">
    <source>
        <dbReference type="SAM" id="Phobius"/>
    </source>
</evidence>
<keyword evidence="1" id="KW-0812">Transmembrane</keyword>
<protein>
    <recommendedName>
        <fullName evidence="3">Baseplate protein J-like domain-containing protein</fullName>
    </recommendedName>
</protein>
<proteinExistence type="predicted"/>
<keyword evidence="1" id="KW-1133">Transmembrane helix</keyword>
<accession>A0A0F9EXX4</accession>
<name>A0A0F9EXX4_9ZZZZ</name>
<evidence type="ECO:0008006" key="3">
    <source>
        <dbReference type="Google" id="ProtNLM"/>
    </source>
</evidence>
<reference evidence="2" key="1">
    <citation type="journal article" date="2015" name="Nature">
        <title>Complex archaea that bridge the gap between prokaryotes and eukaryotes.</title>
        <authorList>
            <person name="Spang A."/>
            <person name="Saw J.H."/>
            <person name="Jorgensen S.L."/>
            <person name="Zaremba-Niedzwiedzka K."/>
            <person name="Martijn J."/>
            <person name="Lind A.E."/>
            <person name="van Eijk R."/>
            <person name="Schleper C."/>
            <person name="Guy L."/>
            <person name="Ettema T.J."/>
        </authorList>
    </citation>
    <scope>NUCLEOTIDE SEQUENCE</scope>
</reference>
<feature type="transmembrane region" description="Helical" evidence="1">
    <location>
        <begin position="37"/>
        <end position="58"/>
    </location>
</feature>
<sequence length="194" mass="20560">MALQTPTTAEIDAGIIANLQAELNQTIPLLPKSFLRVLSRVLAGVFIIVYKYSGFIFLQMFVRTATIKVTEINGRDFAPLIEWGRLIGVGDPAPATQTELQITVVVSEQGGTLPSGTQLVGATNGITYLTIGALALDDDTVTALIRASSDQAGGNGAGTDEQRAWVADYLKGHVHDPTEEAIIDAAPRRAATQA</sequence>
<feature type="non-terminal residue" evidence="2">
    <location>
        <position position="194"/>
    </location>
</feature>
<dbReference type="AlphaFoldDB" id="A0A0F9EXX4"/>
<gene>
    <name evidence="2" type="ORF">LCGC14_2098260</name>
</gene>
<organism evidence="2">
    <name type="scientific">marine sediment metagenome</name>
    <dbReference type="NCBI Taxonomy" id="412755"/>
    <lineage>
        <taxon>unclassified sequences</taxon>
        <taxon>metagenomes</taxon>
        <taxon>ecological metagenomes</taxon>
    </lineage>
</organism>